<protein>
    <recommendedName>
        <fullName evidence="8">3beta-hydroxysteroid 3-dehydrogenase</fullName>
        <ecNumber evidence="8">1.1.1.270</ecNumber>
    </recommendedName>
</protein>
<evidence type="ECO:0000313" key="10">
    <source>
        <dbReference type="Proteomes" id="UP000005220"/>
    </source>
</evidence>
<evidence type="ECO:0000256" key="4">
    <source>
        <dbReference type="ARBA" id="ARBA00023002"/>
    </source>
</evidence>
<dbReference type="GeneID" id="13884736"/>
<dbReference type="PANTHER" id="PTHR43647:SF1">
    <property type="entry name" value="3-KETO-STEROID REDUCTASE ERG27"/>
    <property type="match status" value="1"/>
</dbReference>
<keyword evidence="4" id="KW-0560">Oxidoreductase</keyword>
<dbReference type="Gene3D" id="3.40.50.720">
    <property type="entry name" value="NAD(P)-binding Rossmann-like Domain"/>
    <property type="match status" value="1"/>
</dbReference>
<accession>H2AR54</accession>
<evidence type="ECO:0000256" key="6">
    <source>
        <dbReference type="ARBA" id="ARBA00023589"/>
    </source>
</evidence>
<keyword evidence="5" id="KW-0443">Lipid metabolism</keyword>
<evidence type="ECO:0000256" key="2">
    <source>
        <dbReference type="ARBA" id="ARBA00022857"/>
    </source>
</evidence>
<comment type="pathway">
    <text evidence="6">Steroid biosynthesis; zymosterol biosynthesis; zymosterol from lanosterol: step 5/6.</text>
</comment>
<dbReference type="eggNOG" id="KOG1478">
    <property type="taxonomic scope" value="Eukaryota"/>
</dbReference>
<evidence type="ECO:0000256" key="3">
    <source>
        <dbReference type="ARBA" id="ARBA00022955"/>
    </source>
</evidence>
<dbReference type="GO" id="GO:0000253">
    <property type="term" value="F:3-beta-hydroxysteroid 3-dehydrogenase (NADP+) activity"/>
    <property type="evidence" value="ECO:0007669"/>
    <property type="project" value="UniProtKB-EC"/>
</dbReference>
<dbReference type="Proteomes" id="UP000005220">
    <property type="component" value="Chromosome 2"/>
</dbReference>
<name>H2AR54_KAZAF</name>
<reference evidence="9 10" key="1">
    <citation type="journal article" date="2011" name="Proc. Natl. Acad. Sci. U.S.A.">
        <title>Evolutionary erosion of yeast sex chromosomes by mating-type switching accidents.</title>
        <authorList>
            <person name="Gordon J.L."/>
            <person name="Armisen D."/>
            <person name="Proux-Wera E."/>
            <person name="Oheigeartaigh S.S."/>
            <person name="Byrne K.P."/>
            <person name="Wolfe K.H."/>
        </authorList>
    </citation>
    <scope>NUCLEOTIDE SEQUENCE [LARGE SCALE GENOMIC DNA]</scope>
    <source>
        <strain evidence="10">ATCC 22294 / BCRC 22015 / CBS 2517 / CECT 1963 / NBRC 1671 / NRRL Y-8276</strain>
    </source>
</reference>
<evidence type="ECO:0000256" key="7">
    <source>
        <dbReference type="ARBA" id="ARBA00023593"/>
    </source>
</evidence>
<keyword evidence="10" id="KW-1185">Reference proteome</keyword>
<keyword evidence="3" id="KW-0752">Steroid biosynthesis</keyword>
<dbReference type="PANTHER" id="PTHR43647">
    <property type="entry name" value="DEHYDROGENASE"/>
    <property type="match status" value="1"/>
</dbReference>
<dbReference type="GO" id="GO:0005741">
    <property type="term" value="C:mitochondrial outer membrane"/>
    <property type="evidence" value="ECO:0007669"/>
    <property type="project" value="TreeGrafter"/>
</dbReference>
<dbReference type="RefSeq" id="XP_003955989.1">
    <property type="nucleotide sequence ID" value="XM_003955940.1"/>
</dbReference>
<evidence type="ECO:0000256" key="8">
    <source>
        <dbReference type="ARBA" id="ARBA00023621"/>
    </source>
</evidence>
<dbReference type="GO" id="GO:0005811">
    <property type="term" value="C:lipid droplet"/>
    <property type="evidence" value="ECO:0007669"/>
    <property type="project" value="TreeGrafter"/>
</dbReference>
<dbReference type="EC" id="1.1.1.270" evidence="8"/>
<dbReference type="GO" id="GO:0006696">
    <property type="term" value="P:ergosterol biosynthetic process"/>
    <property type="evidence" value="ECO:0007669"/>
    <property type="project" value="TreeGrafter"/>
</dbReference>
<dbReference type="SUPFAM" id="SSF51735">
    <property type="entry name" value="NAD(P)-binding Rossmann-fold domains"/>
    <property type="match status" value="1"/>
</dbReference>
<organism evidence="9 10">
    <name type="scientific">Kazachstania africana (strain ATCC 22294 / BCRC 22015 / CBS 2517 / CECT 1963 / NBRC 1671 / NRRL Y-8276)</name>
    <name type="common">Yeast</name>
    <name type="synonym">Kluyveromyces africanus</name>
    <dbReference type="NCBI Taxonomy" id="1071382"/>
    <lineage>
        <taxon>Eukaryota</taxon>
        <taxon>Fungi</taxon>
        <taxon>Dikarya</taxon>
        <taxon>Ascomycota</taxon>
        <taxon>Saccharomycotina</taxon>
        <taxon>Saccharomycetes</taxon>
        <taxon>Saccharomycetales</taxon>
        <taxon>Saccharomycetaceae</taxon>
        <taxon>Kazachstania</taxon>
    </lineage>
</organism>
<gene>
    <name evidence="9" type="primary">KAFR0B05590</name>
    <name evidence="9" type="ORF">KAFR_0B05590</name>
</gene>
<evidence type="ECO:0000313" key="9">
    <source>
        <dbReference type="EMBL" id="CCF56854.1"/>
    </source>
</evidence>
<dbReference type="OrthoDB" id="9989144at2759"/>
<keyword evidence="1" id="KW-0444">Lipid biosynthesis</keyword>
<comment type="similarity">
    <text evidence="7">Belongs to the short-chain dehydrogenases/reductases (SDR) family. ERG27 subfamily.</text>
</comment>
<sequence>MCVTFFLFSLNKFQCTNFFENIHLYSNLGLNIAYRVLENHKDNSKITFVLSSRTEARFKGAAKLIETYANSLNPPRTIQCNPLILDLTDMQSILGATQQLRHDYDHINYLFVNAAQGVCDGINWFKAAKEFVVNPVKAVTDPGYRIENKGLKSKDEMGYLFQANVFGPHYLIYKVLKLLALGRATIVWVSSIRSKPASLAMDDLELLRSESPYESSKRLIDVLQLATYKELKNLDIYQYVVQPGIFISQATAKHLNWFTYYGMLLMFYIARVLGSYWHNIDGYRAANAPVYVTTFLDRDFERQDIKYGSATYSDGVEYIKPQEIDPEGKMEVYEFFKDKRSEWDRKLNC</sequence>
<dbReference type="KEGG" id="kaf:KAFR_0B05590"/>
<evidence type="ECO:0000256" key="5">
    <source>
        <dbReference type="ARBA" id="ARBA00023098"/>
    </source>
</evidence>
<dbReference type="InterPro" id="IPR036291">
    <property type="entry name" value="NAD(P)-bd_dom_sf"/>
</dbReference>
<dbReference type="AlphaFoldDB" id="H2AR54"/>
<dbReference type="HOGENOM" id="CLU_029944_1_0_1"/>
<dbReference type="InParanoid" id="H2AR54"/>
<proteinExistence type="inferred from homology"/>
<dbReference type="GO" id="GO:0005789">
    <property type="term" value="C:endoplasmic reticulum membrane"/>
    <property type="evidence" value="ECO:0007669"/>
    <property type="project" value="TreeGrafter"/>
</dbReference>
<evidence type="ECO:0000256" key="1">
    <source>
        <dbReference type="ARBA" id="ARBA00022516"/>
    </source>
</evidence>
<keyword evidence="2" id="KW-0521">NADP</keyword>
<dbReference type="EMBL" id="HE650822">
    <property type="protein sequence ID" value="CCF56854.1"/>
    <property type="molecule type" value="Genomic_DNA"/>
</dbReference>
<dbReference type="STRING" id="1071382.H2AR54"/>
<dbReference type="InterPro" id="IPR051593">
    <property type="entry name" value="Ergosterol_Biosynth_ERG27"/>
</dbReference>